<evidence type="ECO:0000313" key="1">
    <source>
        <dbReference type="EMBL" id="CAJ1947920.1"/>
    </source>
</evidence>
<keyword evidence="2" id="KW-1185">Reference proteome</keyword>
<evidence type="ECO:0000313" key="2">
    <source>
        <dbReference type="Proteomes" id="UP001189624"/>
    </source>
</evidence>
<name>A0AA86SBY0_9FABA</name>
<feature type="non-terminal residue" evidence="1">
    <location>
        <position position="76"/>
    </location>
</feature>
<reference evidence="1" key="1">
    <citation type="submission" date="2023-10" db="EMBL/GenBank/DDBJ databases">
        <authorList>
            <person name="Domelevo Entfellner J.-B."/>
        </authorList>
    </citation>
    <scope>NUCLEOTIDE SEQUENCE</scope>
</reference>
<proteinExistence type="predicted"/>
<accession>A0AA86SBY0</accession>
<sequence length="76" mass="8414">EHHNMATTEHSNVSLQQHTSPTVDTISLISLTSVQIEIKANLPQQPDRKNYLSNNKEDCYVSALAYTNSKDGVASE</sequence>
<dbReference type="Gramene" id="rna-AYBTSS11_LOCUS12913">
    <property type="protein sequence ID" value="CAJ1947920.1"/>
    <property type="gene ID" value="gene-AYBTSS11_LOCUS12913"/>
</dbReference>
<dbReference type="EMBL" id="OY731401">
    <property type="protein sequence ID" value="CAJ1947920.1"/>
    <property type="molecule type" value="Genomic_DNA"/>
</dbReference>
<protein>
    <submittedName>
        <fullName evidence="1">Uncharacterized protein</fullName>
    </submittedName>
</protein>
<dbReference type="Proteomes" id="UP001189624">
    <property type="component" value="Chromosome 4"/>
</dbReference>
<gene>
    <name evidence="1" type="ORF">AYBTSS11_LOCUS12913</name>
</gene>
<feature type="non-terminal residue" evidence="1">
    <location>
        <position position="1"/>
    </location>
</feature>
<dbReference type="AlphaFoldDB" id="A0AA86SBY0"/>
<organism evidence="1 2">
    <name type="scientific">Sphenostylis stenocarpa</name>
    <dbReference type="NCBI Taxonomy" id="92480"/>
    <lineage>
        <taxon>Eukaryota</taxon>
        <taxon>Viridiplantae</taxon>
        <taxon>Streptophyta</taxon>
        <taxon>Embryophyta</taxon>
        <taxon>Tracheophyta</taxon>
        <taxon>Spermatophyta</taxon>
        <taxon>Magnoliopsida</taxon>
        <taxon>eudicotyledons</taxon>
        <taxon>Gunneridae</taxon>
        <taxon>Pentapetalae</taxon>
        <taxon>rosids</taxon>
        <taxon>fabids</taxon>
        <taxon>Fabales</taxon>
        <taxon>Fabaceae</taxon>
        <taxon>Papilionoideae</taxon>
        <taxon>50 kb inversion clade</taxon>
        <taxon>NPAAA clade</taxon>
        <taxon>indigoferoid/millettioid clade</taxon>
        <taxon>Phaseoleae</taxon>
        <taxon>Sphenostylis</taxon>
    </lineage>
</organism>